<name>A0A6A6JWH7_WESOR</name>
<feature type="region of interest" description="Disordered" evidence="1">
    <location>
        <begin position="179"/>
        <end position="198"/>
    </location>
</feature>
<evidence type="ECO:0000313" key="4">
    <source>
        <dbReference type="Proteomes" id="UP000800097"/>
    </source>
</evidence>
<organism evidence="3 4">
    <name type="scientific">Westerdykella ornata</name>
    <dbReference type="NCBI Taxonomy" id="318751"/>
    <lineage>
        <taxon>Eukaryota</taxon>
        <taxon>Fungi</taxon>
        <taxon>Dikarya</taxon>
        <taxon>Ascomycota</taxon>
        <taxon>Pezizomycotina</taxon>
        <taxon>Dothideomycetes</taxon>
        <taxon>Pleosporomycetidae</taxon>
        <taxon>Pleosporales</taxon>
        <taxon>Sporormiaceae</taxon>
        <taxon>Westerdykella</taxon>
    </lineage>
</organism>
<dbReference type="Pfam" id="PF20253">
    <property type="entry name" value="DUF6604"/>
    <property type="match status" value="1"/>
</dbReference>
<evidence type="ECO:0000256" key="1">
    <source>
        <dbReference type="SAM" id="MobiDB-lite"/>
    </source>
</evidence>
<reference evidence="3" key="1">
    <citation type="journal article" date="2020" name="Stud. Mycol.">
        <title>101 Dothideomycetes genomes: a test case for predicting lifestyles and emergence of pathogens.</title>
        <authorList>
            <person name="Haridas S."/>
            <person name="Albert R."/>
            <person name="Binder M."/>
            <person name="Bloem J."/>
            <person name="Labutti K."/>
            <person name="Salamov A."/>
            <person name="Andreopoulos B."/>
            <person name="Baker S."/>
            <person name="Barry K."/>
            <person name="Bills G."/>
            <person name="Bluhm B."/>
            <person name="Cannon C."/>
            <person name="Castanera R."/>
            <person name="Culley D."/>
            <person name="Daum C."/>
            <person name="Ezra D."/>
            <person name="Gonzalez J."/>
            <person name="Henrissat B."/>
            <person name="Kuo A."/>
            <person name="Liang C."/>
            <person name="Lipzen A."/>
            <person name="Lutzoni F."/>
            <person name="Magnuson J."/>
            <person name="Mondo S."/>
            <person name="Nolan M."/>
            <person name="Ohm R."/>
            <person name="Pangilinan J."/>
            <person name="Park H.-J."/>
            <person name="Ramirez L."/>
            <person name="Alfaro M."/>
            <person name="Sun H."/>
            <person name="Tritt A."/>
            <person name="Yoshinaga Y."/>
            <person name="Zwiers L.-H."/>
            <person name="Turgeon B."/>
            <person name="Goodwin S."/>
            <person name="Spatafora J."/>
            <person name="Crous P."/>
            <person name="Grigoriev I."/>
        </authorList>
    </citation>
    <scope>NUCLEOTIDE SEQUENCE</scope>
    <source>
        <strain evidence="3">CBS 379.55</strain>
    </source>
</reference>
<evidence type="ECO:0000259" key="2">
    <source>
        <dbReference type="Pfam" id="PF20253"/>
    </source>
</evidence>
<keyword evidence="4" id="KW-1185">Reference proteome</keyword>
<evidence type="ECO:0000313" key="3">
    <source>
        <dbReference type="EMBL" id="KAF2280970.1"/>
    </source>
</evidence>
<protein>
    <recommendedName>
        <fullName evidence="2">DUF6604 domain-containing protein</fullName>
    </recommendedName>
</protein>
<dbReference type="PANTHER" id="PTHR38795">
    <property type="entry name" value="DUF6604 DOMAIN-CONTAINING PROTEIN"/>
    <property type="match status" value="1"/>
</dbReference>
<dbReference type="AlphaFoldDB" id="A0A6A6JWH7"/>
<dbReference type="OrthoDB" id="5238236at2759"/>
<dbReference type="EMBL" id="ML986484">
    <property type="protein sequence ID" value="KAF2280970.1"/>
    <property type="molecule type" value="Genomic_DNA"/>
</dbReference>
<dbReference type="GeneID" id="54554525"/>
<dbReference type="RefSeq" id="XP_033658507.1">
    <property type="nucleotide sequence ID" value="XM_033801350.1"/>
</dbReference>
<sequence>MDYYKLQELPQTYKQCKKHTEKFEQWFIETARKREIELANYHVDTSKSHSKKGRKKRHKVPVAAYVPIAQEIVKSGVPLDDTSGINDLSDAIRTRKEVTAWHRIHNLSDDGHPFFIGILTQAKDILSGGKSSKANTPGLSTSNCKVHDLQDRVPFFFTINVLDALNTEEDKPQCSTEFDVPDASAPFGKTTHKRKTHPSKGLSERALTRDEMELEQEFQMLCFLYDYNQIKEFVRQVWLTYREKGLGLVTAALITDLALAIIRRNVAALIQDMEDYPTGRSFVEVLKDLYEKLLASERDTLSNEDPGKREATEDMRRRIGNRLCIPSLLHLEQHYQGVAHKSEPTQEFLRREPFLAFFSSILKKNLHPPVLDNYTQGMLSSPDRPQPWLVFGLQLVTEVQAIVQDIPIQLFKDLADSIHYSVTLMQAHIQYEDRMWEAGTRPDYMCFGEIKFSNLFLEPCQDMLAWLRRVLEDDKRLSGDKKREENSGPDSKSFSAVDFMSFHPTLSGLAVYHISRNYQINSIAMTQWFMVAICHLYNACRQIGGLNITWPDLEYIIEMQGVKGIFVGDPPTDPQFFWERLQYAMTFSAQSTRPEHLQRHPNWTKWARANMDTKKKRGLQCLTPLHVKLRDYYYGYRPDERWMKLQNLFAYLYHSETPHTKASFSGIVEDLQPLFSSMAEALSPPRLKRRKNVKIPKFSSQTYVYADILSEMQTQLQATEMHGNFDYLSFYRRTYTLVLQIRKVLFDEQKELENLRTQDGNPSNLCLLSRLFYDLKIQTKGKDIHVQGNELSKDAVALDQLQAISKMLEDFIRKEGRAELDNAERLSGMSSDLNAPNPKSESVLRTDAPFMPEPPPCPEPPVRFGSPVFPGPPPSNGTPTIPRSPSPVSAVSAHHVLIDGRPGKLFHRFTYSSTASRKERLVLSMGRSSGQLQLAGRKKRTNFFRALGIFPRLVGRRKHRIMFRCLGVCCLGKAARGKPMDVVAFWDRWVRAMGTVGFEWEREDGDDVGSAEGWETSSELSDDFELDSGRATAWGDGCPCYEAGKGLSGHWCGCYSD</sequence>
<feature type="domain" description="DUF6604" evidence="2">
    <location>
        <begin position="14"/>
        <end position="269"/>
    </location>
</feature>
<dbReference type="PANTHER" id="PTHR38795:SF1">
    <property type="entry name" value="DUF6604 DOMAIN-CONTAINING PROTEIN"/>
    <property type="match status" value="1"/>
</dbReference>
<proteinExistence type="predicted"/>
<accession>A0A6A6JWH7</accession>
<gene>
    <name evidence="3" type="ORF">EI97DRAFT_463387</name>
</gene>
<dbReference type="InterPro" id="IPR046539">
    <property type="entry name" value="DUF6604"/>
</dbReference>
<dbReference type="Proteomes" id="UP000800097">
    <property type="component" value="Unassembled WGS sequence"/>
</dbReference>